<dbReference type="SUPFAM" id="SSF55874">
    <property type="entry name" value="ATPase domain of HSP90 chaperone/DNA topoisomerase II/histidine kinase"/>
    <property type="match status" value="1"/>
</dbReference>
<keyword evidence="4" id="KW-0808">Transferase</keyword>
<gene>
    <name evidence="9" type="ORF">AWU65_16545</name>
</gene>
<evidence type="ECO:0000259" key="8">
    <source>
        <dbReference type="PROSITE" id="PS50885"/>
    </source>
</evidence>
<dbReference type="Proteomes" id="UP000076796">
    <property type="component" value="Unassembled WGS sequence"/>
</dbReference>
<keyword evidence="3" id="KW-0597">Phosphoprotein</keyword>
<dbReference type="OrthoDB" id="9776552at2"/>
<sequence>MKDTPRYKRWYAGMPIRFKLLFWFVPLLMATIVAMGWIAYEISSNEVMDKMKQTQNQLTQKTADQIDSVAKEMLFFSNNLFLDDEIQRLLESDYQPAERQKAFKTISNMMVASDSIQSMILYTLKPGYEHLEPFATNQAGITSAMTLSHFMEGPYYEAALKVKGSPVYGLVKPSDDIFVGDHYHKIVLSRVIGNIYNLKPAGLIMIGVDAARIGRLYLGQPTLATEMFVISEDGLIITATDQRWIGKYDTELPYNGTKAAQTRFSTEERLGLWKESPDWMITQTISPSTGWHVVVVNTREKLVSELGRIGQLTVAVAVLCFLISLVITWLLSNMITKPLMKLSRSMRKLQTGDFTQRVHFTGQDEIGELGTGYNAMVQRIKVLIDDVYATQLKQKEAELKTLQAQISPHFLYNTLNTISWTAERKGEKDIADMVYSLSQVFRLSLNDGKDFFTIEQEMELVRNYLFLQKRRFMDRFDFSIEIAEEVSSFMIPKLILQPLAENAIIHGIEPLNGNGFITLKAYGFDNSVVLEVLDNGIGMTESQLHKLLSGLQRVENRSLEAKEDELRTGFALLNIQDRLRLFQSGAYLELDSREGKGTCAVIHLERKGD</sequence>
<dbReference type="Pfam" id="PF02518">
    <property type="entry name" value="HATPase_c"/>
    <property type="match status" value="1"/>
</dbReference>
<feature type="transmembrane region" description="Helical" evidence="7">
    <location>
        <begin position="309"/>
        <end position="331"/>
    </location>
</feature>
<dbReference type="Pfam" id="PF06580">
    <property type="entry name" value="His_kinase"/>
    <property type="match status" value="1"/>
</dbReference>
<dbReference type="Pfam" id="PF00672">
    <property type="entry name" value="HAMP"/>
    <property type="match status" value="1"/>
</dbReference>
<dbReference type="InterPro" id="IPR036890">
    <property type="entry name" value="HATPase_C_sf"/>
</dbReference>
<dbReference type="SUPFAM" id="SSF158472">
    <property type="entry name" value="HAMP domain-like"/>
    <property type="match status" value="1"/>
</dbReference>
<dbReference type="Gene3D" id="3.30.565.10">
    <property type="entry name" value="Histidine kinase-like ATPase, C-terminal domain"/>
    <property type="match status" value="1"/>
</dbReference>
<reference evidence="9" key="1">
    <citation type="journal article" date="2016" name="Genome Announc.">
        <title>Draft genomes of two strains of Paenibacillus glucanolyticus with capability to degrade lignocellulose.</title>
        <authorList>
            <person name="Mathews S.L."/>
            <person name="Pawlak J."/>
            <person name="Grunden A.M."/>
        </authorList>
    </citation>
    <scope>NUCLEOTIDE SEQUENCE [LARGE SCALE GENOMIC DNA]</scope>
    <source>
        <strain evidence="9">SLM1</strain>
    </source>
</reference>
<dbReference type="CDD" id="cd06225">
    <property type="entry name" value="HAMP"/>
    <property type="match status" value="1"/>
</dbReference>
<keyword evidence="2" id="KW-1003">Cell membrane</keyword>
<proteinExistence type="predicted"/>
<dbReference type="PANTHER" id="PTHR34220">
    <property type="entry name" value="SENSOR HISTIDINE KINASE YPDA"/>
    <property type="match status" value="1"/>
</dbReference>
<accession>A0A163KQ29</accession>
<evidence type="ECO:0000256" key="3">
    <source>
        <dbReference type="ARBA" id="ARBA00022553"/>
    </source>
</evidence>
<evidence type="ECO:0000256" key="4">
    <source>
        <dbReference type="ARBA" id="ARBA00022679"/>
    </source>
</evidence>
<evidence type="ECO:0000256" key="2">
    <source>
        <dbReference type="ARBA" id="ARBA00022475"/>
    </source>
</evidence>
<keyword evidence="7" id="KW-0812">Transmembrane</keyword>
<comment type="caution">
    <text evidence="9">The sequence shown here is derived from an EMBL/GenBank/DDBJ whole genome shotgun (WGS) entry which is preliminary data.</text>
</comment>
<name>A0A163KQ29_9BACL</name>
<dbReference type="EMBL" id="LWMH01000001">
    <property type="protein sequence ID" value="KZS47423.1"/>
    <property type="molecule type" value="Genomic_DNA"/>
</dbReference>
<keyword evidence="10" id="KW-1185">Reference proteome</keyword>
<dbReference type="RefSeq" id="WP_063478850.1">
    <property type="nucleotide sequence ID" value="NZ_CP147845.1"/>
</dbReference>
<dbReference type="PANTHER" id="PTHR34220:SF7">
    <property type="entry name" value="SENSOR HISTIDINE KINASE YPDA"/>
    <property type="match status" value="1"/>
</dbReference>
<keyword evidence="6 7" id="KW-0472">Membrane</keyword>
<dbReference type="InterPro" id="IPR050640">
    <property type="entry name" value="Bact_2-comp_sensor_kinase"/>
</dbReference>
<evidence type="ECO:0000256" key="5">
    <source>
        <dbReference type="ARBA" id="ARBA00022777"/>
    </source>
</evidence>
<dbReference type="AlphaFoldDB" id="A0A163KQ29"/>
<evidence type="ECO:0000313" key="9">
    <source>
        <dbReference type="EMBL" id="KZS47423.1"/>
    </source>
</evidence>
<organism evidence="9 10">
    <name type="scientific">Paenibacillus glucanolyticus</name>
    <dbReference type="NCBI Taxonomy" id="59843"/>
    <lineage>
        <taxon>Bacteria</taxon>
        <taxon>Bacillati</taxon>
        <taxon>Bacillota</taxon>
        <taxon>Bacilli</taxon>
        <taxon>Bacillales</taxon>
        <taxon>Paenibacillaceae</taxon>
        <taxon>Paenibacillus</taxon>
    </lineage>
</organism>
<dbReference type="PROSITE" id="PS50885">
    <property type="entry name" value="HAMP"/>
    <property type="match status" value="1"/>
</dbReference>
<dbReference type="GeneID" id="97557161"/>
<feature type="domain" description="HAMP" evidence="8">
    <location>
        <begin position="333"/>
        <end position="385"/>
    </location>
</feature>
<keyword evidence="7" id="KW-1133">Transmembrane helix</keyword>
<dbReference type="SMART" id="SM00304">
    <property type="entry name" value="HAMP"/>
    <property type="match status" value="1"/>
</dbReference>
<evidence type="ECO:0000256" key="7">
    <source>
        <dbReference type="SAM" id="Phobius"/>
    </source>
</evidence>
<comment type="subcellular location">
    <subcellularLocation>
        <location evidence="1">Cell membrane</location>
        <topology evidence="1">Multi-pass membrane protein</topology>
    </subcellularLocation>
</comment>
<evidence type="ECO:0000256" key="1">
    <source>
        <dbReference type="ARBA" id="ARBA00004651"/>
    </source>
</evidence>
<dbReference type="InterPro" id="IPR003594">
    <property type="entry name" value="HATPase_dom"/>
</dbReference>
<dbReference type="GO" id="GO:0005886">
    <property type="term" value="C:plasma membrane"/>
    <property type="evidence" value="ECO:0007669"/>
    <property type="project" value="UniProtKB-SubCell"/>
</dbReference>
<keyword evidence="5" id="KW-0418">Kinase</keyword>
<dbReference type="Gene3D" id="6.10.340.10">
    <property type="match status" value="1"/>
</dbReference>
<dbReference type="GO" id="GO:0000155">
    <property type="term" value="F:phosphorelay sensor kinase activity"/>
    <property type="evidence" value="ECO:0007669"/>
    <property type="project" value="InterPro"/>
</dbReference>
<feature type="transmembrane region" description="Helical" evidence="7">
    <location>
        <begin position="20"/>
        <end position="40"/>
    </location>
</feature>
<dbReference type="InterPro" id="IPR010559">
    <property type="entry name" value="Sig_transdc_His_kin_internal"/>
</dbReference>
<evidence type="ECO:0000256" key="6">
    <source>
        <dbReference type="ARBA" id="ARBA00023136"/>
    </source>
</evidence>
<protein>
    <recommendedName>
        <fullName evidence="8">HAMP domain-containing protein</fullName>
    </recommendedName>
</protein>
<dbReference type="STRING" id="59843.A3958_15930"/>
<dbReference type="InterPro" id="IPR003660">
    <property type="entry name" value="HAMP_dom"/>
</dbReference>
<evidence type="ECO:0000313" key="10">
    <source>
        <dbReference type="Proteomes" id="UP000076796"/>
    </source>
</evidence>